<feature type="transmembrane region" description="Helical" evidence="1">
    <location>
        <begin position="7"/>
        <end position="25"/>
    </location>
</feature>
<proteinExistence type="predicted"/>
<reference evidence="2" key="2">
    <citation type="journal article" date="2015" name="Genome Biol. Evol.">
        <title>Complete Genome Sequence and Transcriptomic Analysis of the Novel Pathogen Elizabethkingia anophelis in Response to Oxidative Stress.</title>
        <authorList>
            <person name="Li Y."/>
            <person name="Liu Y."/>
            <person name="Chew S.C."/>
            <person name="Tay M."/>
            <person name="Salido M.M."/>
            <person name="Teo J."/>
            <person name="Lauro F.M."/>
            <person name="Givskov M."/>
            <person name="Yang L."/>
        </authorList>
    </citation>
    <scope>NUCLEOTIDE SEQUENCE</scope>
    <source>
        <strain evidence="2">NUHP1</strain>
    </source>
</reference>
<dbReference type="HOGENOM" id="CLU_133723_0_0_10"/>
<gene>
    <name evidence="2" type="ORF">BD94_3177</name>
</gene>
<dbReference type="EMBL" id="CP007547">
    <property type="protein sequence ID" value="AIL46952.1"/>
    <property type="molecule type" value="Genomic_DNA"/>
</dbReference>
<accession>A0A077EHL3</accession>
<dbReference type="Proteomes" id="UP000028933">
    <property type="component" value="Chromosome"/>
</dbReference>
<keyword evidence="1" id="KW-0472">Membrane</keyword>
<keyword evidence="1" id="KW-1133">Transmembrane helix</keyword>
<dbReference type="KEGG" id="eao:BD94_3177"/>
<keyword evidence="1" id="KW-0812">Transmembrane</keyword>
<sequence>MELFWTILNTVLFILFIIVCFKAAIIIRKELGFWSFLFLVACLLSLAINKNDDNREEKLFNFQNRIGVQKPDSIGKFILTEDVLSNSVLSKISLRVKFENRGDSLSIVSGQVYRTGFFNGSQWICRSIDIVPGEGGGYHYKIVGTLRWTLMGYCLYNEPIDFKGRISVNRN</sequence>
<reference evidence="2" key="1">
    <citation type="journal article" date="2013" name="Lancet">
        <title>First case of E anophelis outbreak in an intensive-care unit.</title>
        <authorList>
            <person name="Teo J."/>
            <person name="Tan S.Y."/>
            <person name="Tay M."/>
            <person name="Ding Y."/>
            <person name="Kjelleberg S."/>
            <person name="Givskov M."/>
            <person name="Lin R.T."/>
            <person name="Yang L."/>
        </authorList>
    </citation>
    <scope>NUCLEOTIDE SEQUENCE [LARGE SCALE GENOMIC DNA]</scope>
    <source>
        <strain evidence="2">NUHP1</strain>
    </source>
</reference>
<evidence type="ECO:0000313" key="3">
    <source>
        <dbReference type="Proteomes" id="UP000028933"/>
    </source>
</evidence>
<name>A0A077EHL3_9FLAO</name>
<dbReference type="RefSeq" id="WP_024566283.1">
    <property type="nucleotide sequence ID" value="NZ_CP007547.1"/>
</dbReference>
<dbReference type="AlphaFoldDB" id="A0A077EHL3"/>
<feature type="transmembrane region" description="Helical" evidence="1">
    <location>
        <begin position="31"/>
        <end position="48"/>
    </location>
</feature>
<evidence type="ECO:0000256" key="1">
    <source>
        <dbReference type="SAM" id="Phobius"/>
    </source>
</evidence>
<organism evidence="2 3">
    <name type="scientific">Elizabethkingia anophelis NUHP1</name>
    <dbReference type="NCBI Taxonomy" id="1338011"/>
    <lineage>
        <taxon>Bacteria</taxon>
        <taxon>Pseudomonadati</taxon>
        <taxon>Bacteroidota</taxon>
        <taxon>Flavobacteriia</taxon>
        <taxon>Flavobacteriales</taxon>
        <taxon>Weeksellaceae</taxon>
        <taxon>Elizabethkingia</taxon>
    </lineage>
</organism>
<evidence type="ECO:0000313" key="2">
    <source>
        <dbReference type="EMBL" id="AIL46952.1"/>
    </source>
</evidence>
<protein>
    <submittedName>
        <fullName evidence="2">Uncharacterized protein</fullName>
    </submittedName>
</protein>